<sequence>MRGENLLTRGSSRLIDLHTPTAKAVSAILSPLEHDTHLHITFNFETEVLDVHLPRLKLDFFLSNGATQLESKQFWGMTVDTNQLFSTLTGLVNRLILRGKDNFLRNVIISQGDVLFKPEGHHIRVHINTSSQNISYHLYHIDSQIGRLVDNGSLKSKLFKCYLHAVTAHCLTDELTGRTGTEEALSILASASVRSFLSLGQMEIDLLVLLARISPRRQFYLRHLQAMQEVEWETLAPLSQYVFFCISVQSIFEQARTLSLFQEKAAKLPDVDICGDRHLLERAAIRDSAYCVHGFGAENHTTDHDVVYMA</sequence>
<dbReference type="EMBL" id="FWEW01000110">
    <property type="protein sequence ID" value="SLM33744.1"/>
    <property type="molecule type" value="Genomic_DNA"/>
</dbReference>
<name>A0A1W5CS78_9LECA</name>
<evidence type="ECO:0000313" key="2">
    <source>
        <dbReference type="Proteomes" id="UP000192927"/>
    </source>
</evidence>
<reference evidence="2" key="1">
    <citation type="submission" date="2017-03" db="EMBL/GenBank/DDBJ databases">
        <authorList>
            <person name="Sharma R."/>
            <person name="Thines M."/>
        </authorList>
    </citation>
    <scope>NUCLEOTIDE SEQUENCE [LARGE SCALE GENOMIC DNA]</scope>
</reference>
<proteinExistence type="predicted"/>
<dbReference type="Proteomes" id="UP000192927">
    <property type="component" value="Unassembled WGS sequence"/>
</dbReference>
<dbReference type="AlphaFoldDB" id="A0A1W5CS78"/>
<organism evidence="1 2">
    <name type="scientific">Lasallia pustulata</name>
    <dbReference type="NCBI Taxonomy" id="136370"/>
    <lineage>
        <taxon>Eukaryota</taxon>
        <taxon>Fungi</taxon>
        <taxon>Dikarya</taxon>
        <taxon>Ascomycota</taxon>
        <taxon>Pezizomycotina</taxon>
        <taxon>Lecanoromycetes</taxon>
        <taxon>OSLEUM clade</taxon>
        <taxon>Umbilicariomycetidae</taxon>
        <taxon>Umbilicariales</taxon>
        <taxon>Umbilicariaceae</taxon>
        <taxon>Lasallia</taxon>
    </lineage>
</organism>
<accession>A0A1W5CS78</accession>
<keyword evidence="2" id="KW-1185">Reference proteome</keyword>
<protein>
    <submittedName>
        <fullName evidence="1">Uncharacterized protein</fullName>
    </submittedName>
</protein>
<evidence type="ECO:0000313" key="1">
    <source>
        <dbReference type="EMBL" id="SLM33744.1"/>
    </source>
</evidence>